<evidence type="ECO:0000313" key="1">
    <source>
        <dbReference type="EMBL" id="MPC43746.1"/>
    </source>
</evidence>
<evidence type="ECO:0000313" key="2">
    <source>
        <dbReference type="Proteomes" id="UP000324222"/>
    </source>
</evidence>
<name>A0A5B7FEI1_PORTR</name>
<comment type="caution">
    <text evidence="1">The sequence shown here is derived from an EMBL/GenBank/DDBJ whole genome shotgun (WGS) entry which is preliminary data.</text>
</comment>
<organism evidence="1 2">
    <name type="scientific">Portunus trituberculatus</name>
    <name type="common">Swimming crab</name>
    <name type="synonym">Neptunus trituberculatus</name>
    <dbReference type="NCBI Taxonomy" id="210409"/>
    <lineage>
        <taxon>Eukaryota</taxon>
        <taxon>Metazoa</taxon>
        <taxon>Ecdysozoa</taxon>
        <taxon>Arthropoda</taxon>
        <taxon>Crustacea</taxon>
        <taxon>Multicrustacea</taxon>
        <taxon>Malacostraca</taxon>
        <taxon>Eumalacostraca</taxon>
        <taxon>Eucarida</taxon>
        <taxon>Decapoda</taxon>
        <taxon>Pleocyemata</taxon>
        <taxon>Brachyura</taxon>
        <taxon>Eubrachyura</taxon>
        <taxon>Portunoidea</taxon>
        <taxon>Portunidae</taxon>
        <taxon>Portuninae</taxon>
        <taxon>Portunus</taxon>
    </lineage>
</organism>
<dbReference type="AlphaFoldDB" id="A0A5B7FEI1"/>
<reference evidence="1 2" key="1">
    <citation type="submission" date="2019-05" db="EMBL/GenBank/DDBJ databases">
        <title>Another draft genome of Portunus trituberculatus and its Hox gene families provides insights of decapod evolution.</title>
        <authorList>
            <person name="Jeong J.-H."/>
            <person name="Song I."/>
            <person name="Kim S."/>
            <person name="Choi T."/>
            <person name="Kim D."/>
            <person name="Ryu S."/>
            <person name="Kim W."/>
        </authorList>
    </citation>
    <scope>NUCLEOTIDE SEQUENCE [LARGE SCALE GENOMIC DNA]</scope>
    <source>
        <tissue evidence="1">Muscle</tissue>
    </source>
</reference>
<gene>
    <name evidence="1" type="ORF">E2C01_037398</name>
</gene>
<dbReference type="OrthoDB" id="6380294at2759"/>
<sequence length="107" mass="12214">MKSTFCHDKGFLITLFNSHIRPSLEFSSIVWNTGYLGDLKFLESPQQRWTKQLAGMTDLKYADPLQALNLYSVQGRLIRADLIKISDETARHYPTERAQSSLLPILG</sequence>
<proteinExistence type="predicted"/>
<protein>
    <submittedName>
        <fullName evidence="1">Uncharacterized protein</fullName>
    </submittedName>
</protein>
<keyword evidence="2" id="KW-1185">Reference proteome</keyword>
<dbReference type="Proteomes" id="UP000324222">
    <property type="component" value="Unassembled WGS sequence"/>
</dbReference>
<accession>A0A5B7FEI1</accession>
<dbReference type="EMBL" id="VSRR010005971">
    <property type="protein sequence ID" value="MPC43746.1"/>
    <property type="molecule type" value="Genomic_DNA"/>
</dbReference>